<dbReference type="SUPFAM" id="SSF48113">
    <property type="entry name" value="Heme-dependent peroxidases"/>
    <property type="match status" value="1"/>
</dbReference>
<dbReference type="InterPro" id="IPR037120">
    <property type="entry name" value="Haem_peroxidase_sf_animal"/>
</dbReference>
<evidence type="ECO:0000256" key="2">
    <source>
        <dbReference type="ARBA" id="ARBA00022525"/>
    </source>
</evidence>
<dbReference type="Gene3D" id="1.10.640.10">
    <property type="entry name" value="Haem peroxidase domain superfamily, animal type"/>
    <property type="match status" value="1"/>
</dbReference>
<dbReference type="CDD" id="cd09823">
    <property type="entry name" value="peroxinectin_like"/>
    <property type="match status" value="1"/>
</dbReference>
<evidence type="ECO:0000256" key="3">
    <source>
        <dbReference type="ARBA" id="ARBA00022559"/>
    </source>
</evidence>
<sequence>MARVLIPWIVLLVTTGFVCGQIFFPADTTFLVSRPVVQQQNAGATCTNHMNQKGRCKRLFECFFMYTQLADLIKQTPCRLANQPSVFGVCCPNSESDSQKTSGVSSAGTLFFKPPDVPIPDLKPQDIQNAVQAALVVVEQRVELEKNLFNNQIVVQPDTAVNFHLNLFPTTSETLDVGKDAIKGLESSIQLVNQNMLTVDQGRFALPFFQASSSPLADTCRPQVNCPSPLSHFRTMDGSCNNEQRPEWGQINVALQRIIPPKYGDGVNTPRLAVGDVELPSARLVSQSLTESSHRSSQSETWTLMLMQWGQFLDHDITHSPLVRGQNSTGVTCCQRGQFLDASVRHPDCFPIAIPENDPFYAQFNQRCMEFVRSLPAPRPGCTFGPREQLNQVTAFIDGSTVYGSNDEAANQLREFNGGRLATQRSLKGHTLLPVKAEECSDFLRQRFCFRAGDGRVNEQPQLAVIHTLWVREHNRVADALQQLNPSWSDERVFQESRRIIGAEIQQITYNEFLPIFLGDDYMSRFQLKPLPANSGEPTNLYDQNINPTVTNEFATAAFRVGHSLVQGIIEGFTAFGSQTQSLLLHQHQSKPFELYEDTGVDTLVRGLLMQPAQKMDRAFTDELKNRLFQGKQSFGMDLIALNLQRGRDHGLPPYNDYRELCGRPRANQWQDLLDVIDQRVVQEMSRIYNSIDDVDLFIGGVSERQVEGALLGPTFLCLIGDQFARLRRGDRLFYEEATAQFTQQQLASLRSIGLARILCDNGDDIKSIQSSAFLRSDVQNRRRPCQGSSDIPELDLTLWRE</sequence>
<comment type="caution">
    <text evidence="6">The sequence shown here is derived from an EMBL/GenBank/DDBJ whole genome shotgun (WGS) entry which is preliminary data.</text>
</comment>
<evidence type="ECO:0000256" key="5">
    <source>
        <dbReference type="SAM" id="SignalP"/>
    </source>
</evidence>
<comment type="subcellular location">
    <subcellularLocation>
        <location evidence="1">Secreted</location>
    </subcellularLocation>
</comment>
<keyword evidence="2" id="KW-0964">Secreted</keyword>
<keyword evidence="3" id="KW-0575">Peroxidase</keyword>
<feature type="signal peptide" evidence="5">
    <location>
        <begin position="1"/>
        <end position="20"/>
    </location>
</feature>
<reference evidence="6 7" key="1">
    <citation type="journal article" date="2023" name="Nucleic Acids Res.">
        <title>The hologenome of Daphnia magna reveals possible DNA methylation and microbiome-mediated evolution of the host genome.</title>
        <authorList>
            <person name="Chaturvedi A."/>
            <person name="Li X."/>
            <person name="Dhandapani V."/>
            <person name="Marshall H."/>
            <person name="Kissane S."/>
            <person name="Cuenca-Cambronero M."/>
            <person name="Asole G."/>
            <person name="Calvet F."/>
            <person name="Ruiz-Romero M."/>
            <person name="Marangio P."/>
            <person name="Guigo R."/>
            <person name="Rago D."/>
            <person name="Mirbahai L."/>
            <person name="Eastwood N."/>
            <person name="Colbourne J.K."/>
            <person name="Zhou J."/>
            <person name="Mallon E."/>
            <person name="Orsini L."/>
        </authorList>
    </citation>
    <scope>NUCLEOTIDE SEQUENCE [LARGE SCALE GENOMIC DNA]</scope>
    <source>
        <strain evidence="6">LRV0_1</strain>
    </source>
</reference>
<keyword evidence="7" id="KW-1185">Reference proteome</keyword>
<evidence type="ECO:0000256" key="4">
    <source>
        <dbReference type="ARBA" id="ARBA00023180"/>
    </source>
</evidence>
<evidence type="ECO:0008006" key="8">
    <source>
        <dbReference type="Google" id="ProtNLM"/>
    </source>
</evidence>
<feature type="chain" id="PRO_5046538726" description="Chorion peroxidase" evidence="5">
    <location>
        <begin position="21"/>
        <end position="802"/>
    </location>
</feature>
<name>A0ABR0B597_9CRUS</name>
<keyword evidence="4" id="KW-0325">Glycoprotein</keyword>
<evidence type="ECO:0000256" key="1">
    <source>
        <dbReference type="ARBA" id="ARBA00004613"/>
    </source>
</evidence>
<dbReference type="InterPro" id="IPR019791">
    <property type="entry name" value="Haem_peroxidase_animal"/>
</dbReference>
<keyword evidence="5" id="KW-0732">Signal</keyword>
<evidence type="ECO:0000313" key="7">
    <source>
        <dbReference type="Proteomes" id="UP001234178"/>
    </source>
</evidence>
<dbReference type="EMBL" id="JAOYFB010000040">
    <property type="protein sequence ID" value="KAK4036867.1"/>
    <property type="molecule type" value="Genomic_DNA"/>
</dbReference>
<proteinExistence type="predicted"/>
<dbReference type="Proteomes" id="UP001234178">
    <property type="component" value="Unassembled WGS sequence"/>
</dbReference>
<organism evidence="6 7">
    <name type="scientific">Daphnia magna</name>
    <dbReference type="NCBI Taxonomy" id="35525"/>
    <lineage>
        <taxon>Eukaryota</taxon>
        <taxon>Metazoa</taxon>
        <taxon>Ecdysozoa</taxon>
        <taxon>Arthropoda</taxon>
        <taxon>Crustacea</taxon>
        <taxon>Branchiopoda</taxon>
        <taxon>Diplostraca</taxon>
        <taxon>Cladocera</taxon>
        <taxon>Anomopoda</taxon>
        <taxon>Daphniidae</taxon>
        <taxon>Daphnia</taxon>
    </lineage>
</organism>
<evidence type="ECO:0000313" key="6">
    <source>
        <dbReference type="EMBL" id="KAK4036867.1"/>
    </source>
</evidence>
<dbReference type="InterPro" id="IPR010255">
    <property type="entry name" value="Haem_peroxidase_sf"/>
</dbReference>
<keyword evidence="3" id="KW-0560">Oxidoreductase</keyword>
<gene>
    <name evidence="6" type="ORF">OUZ56_028904</name>
</gene>
<dbReference type="PRINTS" id="PR00457">
    <property type="entry name" value="ANPEROXIDASE"/>
</dbReference>
<dbReference type="PANTHER" id="PTHR11475">
    <property type="entry name" value="OXIDASE/PEROXIDASE"/>
    <property type="match status" value="1"/>
</dbReference>
<accession>A0ABR0B597</accession>
<dbReference type="Pfam" id="PF03098">
    <property type="entry name" value="An_peroxidase"/>
    <property type="match status" value="1"/>
</dbReference>
<dbReference type="PROSITE" id="PS50292">
    <property type="entry name" value="PEROXIDASE_3"/>
    <property type="match status" value="1"/>
</dbReference>
<dbReference type="PANTHER" id="PTHR11475:SF4">
    <property type="entry name" value="CHORION PEROXIDASE"/>
    <property type="match status" value="1"/>
</dbReference>
<protein>
    <recommendedName>
        <fullName evidence="8">Chorion peroxidase</fullName>
    </recommendedName>
</protein>